<keyword evidence="11" id="KW-1185">Reference proteome</keyword>
<sequence length="215" mass="23457">MLYRKKTERSVSKAVRGDITGVILVGGKSRRMGVDKAFLELGGKPLFQHILELFLENFSRVILAGGDPERYAEYGLPLLPDLYPGSPLGGIYTALSQADTEAVFVSSCDLPFPNPAVLRYLCSLKDGFDAVVPETPKGYEPLFALYGKNCLEPIRSQLEKGEFCAYAWYSQARVRVVSPAELASLDPDGTAFCNVNTPEQFAEVAAGAAKRRPAD</sequence>
<dbReference type="EMBL" id="BDQG01000001">
    <property type="protein sequence ID" value="GAW67221.1"/>
    <property type="molecule type" value="Genomic_DNA"/>
</dbReference>
<feature type="binding site" evidence="8">
    <location>
        <position position="81"/>
    </location>
    <ligand>
        <name>GTP</name>
        <dbReference type="ChEBI" id="CHEBI:37565"/>
    </ligand>
</feature>
<dbReference type="InterPro" id="IPR013482">
    <property type="entry name" value="Molybde_CF_guanTrfase"/>
</dbReference>
<protein>
    <recommendedName>
        <fullName evidence="8">Probable molybdenum cofactor guanylyltransferase</fullName>
        <shortName evidence="8">MoCo guanylyltransferase</shortName>
        <ecNumber evidence="8">2.7.7.77</ecNumber>
    </recommendedName>
    <alternativeName>
        <fullName evidence="8">GTP:molybdopterin guanylyltransferase</fullName>
    </alternativeName>
    <alternativeName>
        <fullName evidence="8">Mo-MPT guanylyltransferase</fullName>
    </alternativeName>
    <alternativeName>
        <fullName evidence="8">Molybdopterin guanylyltransferase</fullName>
    </alternativeName>
    <alternativeName>
        <fullName evidence="8">Molybdopterin-guanine dinucleotide synthase</fullName>
        <shortName evidence="8">MGD synthase</shortName>
    </alternativeName>
</protein>
<evidence type="ECO:0000256" key="7">
    <source>
        <dbReference type="ARBA" id="ARBA00023150"/>
    </source>
</evidence>
<dbReference type="PANTHER" id="PTHR19136:SF81">
    <property type="entry name" value="MOLYBDENUM COFACTOR GUANYLYLTRANSFERASE"/>
    <property type="match status" value="1"/>
</dbReference>
<dbReference type="InterPro" id="IPR029044">
    <property type="entry name" value="Nucleotide-diphossugar_trans"/>
</dbReference>
<comment type="domain">
    <text evidence="8">The N-terminal domain determines nucleotide recognition and specific binding, while the C-terminal domain determines the specific binding to the target protein.</text>
</comment>
<name>A0ABQ0MJG3_9BACT</name>
<keyword evidence="5 8" id="KW-0460">Magnesium</keyword>
<evidence type="ECO:0000256" key="4">
    <source>
        <dbReference type="ARBA" id="ARBA00022741"/>
    </source>
</evidence>
<evidence type="ECO:0000256" key="2">
    <source>
        <dbReference type="ARBA" id="ARBA00022679"/>
    </source>
</evidence>
<comment type="cofactor">
    <cofactor evidence="8">
        <name>Mg(2+)</name>
        <dbReference type="ChEBI" id="CHEBI:18420"/>
    </cofactor>
</comment>
<feature type="binding site" evidence="8">
    <location>
        <position position="36"/>
    </location>
    <ligand>
        <name>GTP</name>
        <dbReference type="ChEBI" id="CHEBI:37565"/>
    </ligand>
</feature>
<dbReference type="PANTHER" id="PTHR19136">
    <property type="entry name" value="MOLYBDENUM COFACTOR GUANYLYLTRANSFERASE"/>
    <property type="match status" value="1"/>
</dbReference>
<comment type="caution">
    <text evidence="10">The sequence shown here is derived from an EMBL/GenBank/DDBJ whole genome shotgun (WGS) entry which is preliminary data.</text>
</comment>
<dbReference type="Proteomes" id="UP000194153">
    <property type="component" value="Unassembled WGS sequence"/>
</dbReference>
<keyword evidence="3 8" id="KW-0479">Metal-binding</keyword>
<dbReference type="InterPro" id="IPR025877">
    <property type="entry name" value="MobA-like_NTP_Trfase"/>
</dbReference>
<keyword evidence="6 8" id="KW-0342">GTP-binding</keyword>
<evidence type="ECO:0000256" key="1">
    <source>
        <dbReference type="ARBA" id="ARBA00022490"/>
    </source>
</evidence>
<keyword evidence="1 8" id="KW-0963">Cytoplasm</keyword>
<comment type="function">
    <text evidence="8">Transfers a GMP moiety from GTP to Mo-molybdopterin (Mo-MPT) cofactor (Moco or molybdenum cofactor) to form Mo-molybdopterin guanine dinucleotide (Mo-MGD) cofactor.</text>
</comment>
<feature type="binding site" evidence="8">
    <location>
        <position position="109"/>
    </location>
    <ligand>
        <name>GTP</name>
        <dbReference type="ChEBI" id="CHEBI:37565"/>
    </ligand>
</feature>
<keyword evidence="4 8" id="KW-0547">Nucleotide-binding</keyword>
<dbReference type="Pfam" id="PF12804">
    <property type="entry name" value="NTP_transf_3"/>
    <property type="match status" value="1"/>
</dbReference>
<comment type="similarity">
    <text evidence="8">Belongs to the MobA family.</text>
</comment>
<evidence type="ECO:0000313" key="10">
    <source>
        <dbReference type="EMBL" id="GAW67221.1"/>
    </source>
</evidence>
<dbReference type="EC" id="2.7.7.77" evidence="8"/>
<keyword evidence="7 8" id="KW-0501">Molybdenum cofactor biosynthesis</keyword>
<feature type="binding site" evidence="8">
    <location>
        <position position="109"/>
    </location>
    <ligand>
        <name>Mg(2+)</name>
        <dbReference type="ChEBI" id="CHEBI:18420"/>
    </ligand>
</feature>
<evidence type="ECO:0000256" key="5">
    <source>
        <dbReference type="ARBA" id="ARBA00022842"/>
    </source>
</evidence>
<comment type="catalytic activity">
    <reaction evidence="8">
        <text>Mo-molybdopterin + GTP + H(+) = Mo-molybdopterin guanine dinucleotide + diphosphate</text>
        <dbReference type="Rhea" id="RHEA:34243"/>
        <dbReference type="ChEBI" id="CHEBI:15378"/>
        <dbReference type="ChEBI" id="CHEBI:33019"/>
        <dbReference type="ChEBI" id="CHEBI:37565"/>
        <dbReference type="ChEBI" id="CHEBI:71302"/>
        <dbReference type="ChEBI" id="CHEBI:71310"/>
        <dbReference type="EC" id="2.7.7.77"/>
    </reaction>
</comment>
<feature type="binding site" evidence="8">
    <location>
        <begin position="24"/>
        <end position="26"/>
    </location>
    <ligand>
        <name>GTP</name>
        <dbReference type="ChEBI" id="CHEBI:37565"/>
    </ligand>
</feature>
<dbReference type="Gene3D" id="3.90.550.10">
    <property type="entry name" value="Spore Coat Polysaccharide Biosynthesis Protein SpsA, Chain A"/>
    <property type="match status" value="1"/>
</dbReference>
<evidence type="ECO:0000256" key="3">
    <source>
        <dbReference type="ARBA" id="ARBA00022723"/>
    </source>
</evidence>
<feature type="domain" description="MobA-like NTP transferase" evidence="9">
    <location>
        <begin position="21"/>
        <end position="160"/>
    </location>
</feature>
<evidence type="ECO:0000256" key="8">
    <source>
        <dbReference type="HAMAP-Rule" id="MF_00316"/>
    </source>
</evidence>
<reference evidence="11" key="1">
    <citation type="submission" date="2017-05" db="EMBL/GenBank/DDBJ databases">
        <title>Draft genome sequence of Geobacter pelophilus, a iron(III)-reducing bacteria.</title>
        <authorList>
            <person name="Aoyagi T."/>
            <person name="Koike H."/>
            <person name="Morita T."/>
            <person name="Sato Y."/>
            <person name="Habe H."/>
            <person name="Hori T."/>
        </authorList>
    </citation>
    <scope>NUCLEOTIDE SEQUENCE [LARGE SCALE GENOMIC DNA]</scope>
    <source>
        <strain evidence="11">Drf2</strain>
    </source>
</reference>
<comment type="subcellular location">
    <subcellularLocation>
        <location evidence="8">Cytoplasm</location>
    </subcellularLocation>
</comment>
<dbReference type="CDD" id="cd02503">
    <property type="entry name" value="MobA"/>
    <property type="match status" value="1"/>
</dbReference>
<keyword evidence="2 8" id="KW-0808">Transferase</keyword>
<comment type="caution">
    <text evidence="8">Lacks conserved residue(s) required for the propagation of feature annotation.</text>
</comment>
<evidence type="ECO:0000259" key="9">
    <source>
        <dbReference type="Pfam" id="PF12804"/>
    </source>
</evidence>
<dbReference type="SUPFAM" id="SSF53448">
    <property type="entry name" value="Nucleotide-diphospho-sugar transferases"/>
    <property type="match status" value="1"/>
</dbReference>
<accession>A0ABQ0MJG3</accession>
<evidence type="ECO:0000313" key="11">
    <source>
        <dbReference type="Proteomes" id="UP000194153"/>
    </source>
</evidence>
<dbReference type="HAMAP" id="MF_00316">
    <property type="entry name" value="MobA"/>
    <property type="match status" value="1"/>
</dbReference>
<organism evidence="10 11">
    <name type="scientific">Geoanaerobacter pelophilus</name>
    <dbReference type="NCBI Taxonomy" id="60036"/>
    <lineage>
        <taxon>Bacteria</taxon>
        <taxon>Pseudomonadati</taxon>
        <taxon>Thermodesulfobacteriota</taxon>
        <taxon>Desulfuromonadia</taxon>
        <taxon>Geobacterales</taxon>
        <taxon>Geobacteraceae</taxon>
        <taxon>Geoanaerobacter</taxon>
    </lineage>
</organism>
<evidence type="ECO:0000256" key="6">
    <source>
        <dbReference type="ARBA" id="ARBA00023134"/>
    </source>
</evidence>
<proteinExistence type="inferred from homology"/>
<gene>
    <name evidence="8" type="primary">mobA</name>
    <name evidence="10" type="ORF">GPEL0_01f2933</name>
</gene>